<accession>A0A1G8JEV0</accession>
<keyword evidence="3" id="KW-1185">Reference proteome</keyword>
<dbReference type="Proteomes" id="UP000199017">
    <property type="component" value="Unassembled WGS sequence"/>
</dbReference>
<dbReference type="RefSeq" id="WP_091585124.1">
    <property type="nucleotide sequence ID" value="NZ_FNDU01000006.1"/>
</dbReference>
<evidence type="ECO:0000256" key="1">
    <source>
        <dbReference type="SAM" id="MobiDB-lite"/>
    </source>
</evidence>
<dbReference type="AlphaFoldDB" id="A0A1G8JEV0"/>
<evidence type="ECO:0000313" key="2">
    <source>
        <dbReference type="EMBL" id="SDI29593.1"/>
    </source>
</evidence>
<name>A0A1G8JEV0_9BACI</name>
<protein>
    <submittedName>
        <fullName evidence="2">Uncharacterized protein</fullName>
    </submittedName>
</protein>
<proteinExistence type="predicted"/>
<evidence type="ECO:0000313" key="3">
    <source>
        <dbReference type="Proteomes" id="UP000199017"/>
    </source>
</evidence>
<gene>
    <name evidence="2" type="ORF">SAMN05216352_106166</name>
</gene>
<sequence>MAHRENKNRQDQKNRELNNANRKRNQNHQRELHMDNMNTEFACESEFQDDLDNLNNRGNREEDCIDC</sequence>
<organism evidence="2 3">
    <name type="scientific">Alteribacillus bidgolensis</name>
    <dbReference type="NCBI Taxonomy" id="930129"/>
    <lineage>
        <taxon>Bacteria</taxon>
        <taxon>Bacillati</taxon>
        <taxon>Bacillota</taxon>
        <taxon>Bacilli</taxon>
        <taxon>Bacillales</taxon>
        <taxon>Bacillaceae</taxon>
        <taxon>Alteribacillus</taxon>
    </lineage>
</organism>
<reference evidence="2 3" key="1">
    <citation type="submission" date="2016-10" db="EMBL/GenBank/DDBJ databases">
        <authorList>
            <person name="de Groot N.N."/>
        </authorList>
    </citation>
    <scope>NUCLEOTIDE SEQUENCE [LARGE SCALE GENOMIC DNA]</scope>
    <source>
        <strain evidence="3">P4B,CCM 7963,CECT 7998,DSM 25260,IBRC-M 10614,KCTC 13821</strain>
    </source>
</reference>
<feature type="compositionally biased region" description="Basic and acidic residues" evidence="1">
    <location>
        <begin position="1"/>
        <end position="16"/>
    </location>
</feature>
<feature type="region of interest" description="Disordered" evidence="1">
    <location>
        <begin position="1"/>
        <end position="34"/>
    </location>
</feature>
<dbReference type="EMBL" id="FNDU01000006">
    <property type="protein sequence ID" value="SDI29593.1"/>
    <property type="molecule type" value="Genomic_DNA"/>
</dbReference>